<organism evidence="2 3">
    <name type="scientific">Smittium culicis</name>
    <dbReference type="NCBI Taxonomy" id="133412"/>
    <lineage>
        <taxon>Eukaryota</taxon>
        <taxon>Fungi</taxon>
        <taxon>Fungi incertae sedis</taxon>
        <taxon>Zoopagomycota</taxon>
        <taxon>Kickxellomycotina</taxon>
        <taxon>Harpellomycetes</taxon>
        <taxon>Harpellales</taxon>
        <taxon>Legeriomycetaceae</taxon>
        <taxon>Smittium</taxon>
    </lineage>
</organism>
<name>A0A1R1XU09_9FUNG</name>
<reference evidence="2 3" key="1">
    <citation type="submission" date="2017-01" db="EMBL/GenBank/DDBJ databases">
        <authorList>
            <person name="Mah S.A."/>
            <person name="Swanson W.J."/>
            <person name="Moy G.W."/>
            <person name="Vacquier V.D."/>
        </authorList>
    </citation>
    <scope>NUCLEOTIDE SEQUENCE [LARGE SCALE GENOMIC DNA]</scope>
    <source>
        <strain evidence="2 3">GSMNP</strain>
    </source>
</reference>
<dbReference type="AlphaFoldDB" id="A0A1R1XU09"/>
<protein>
    <submittedName>
        <fullName evidence="2">Uncharacterized protein</fullName>
    </submittedName>
</protein>
<dbReference type="Proteomes" id="UP000187283">
    <property type="component" value="Unassembled WGS sequence"/>
</dbReference>
<evidence type="ECO:0000313" key="2">
    <source>
        <dbReference type="EMBL" id="OMJ18088.1"/>
    </source>
</evidence>
<comment type="caution">
    <text evidence="2">The sequence shown here is derived from an EMBL/GenBank/DDBJ whole genome shotgun (WGS) entry which is preliminary data.</text>
</comment>
<proteinExistence type="predicted"/>
<feature type="signal peptide" evidence="1">
    <location>
        <begin position="1"/>
        <end position="19"/>
    </location>
</feature>
<sequence length="206" mass="23856">MKFVLSVSTLSAFACVAFAGYMCQDECMNASNDMNYDYQPMQEAEAAPVKPVSRRRRRLSKKFKAYCSVIEECKTGCLEQKDKTICKTYRRKMRAERRKSRTPEQKAASKARFNAYCAAIDECKSGCLDNGDKTVCRTYRKSFRKQNRKARRAAFKAKFSAFCTQIEECNSGCLVKKDRSVCRTFRKQFREQNKKTKTINIDSLFL</sequence>
<feature type="chain" id="PRO_5012887354" evidence="1">
    <location>
        <begin position="20"/>
        <end position="206"/>
    </location>
</feature>
<keyword evidence="3" id="KW-1185">Reference proteome</keyword>
<evidence type="ECO:0000256" key="1">
    <source>
        <dbReference type="SAM" id="SignalP"/>
    </source>
</evidence>
<dbReference type="EMBL" id="LSSN01001845">
    <property type="protein sequence ID" value="OMJ18088.1"/>
    <property type="molecule type" value="Genomic_DNA"/>
</dbReference>
<dbReference type="PROSITE" id="PS51257">
    <property type="entry name" value="PROKAR_LIPOPROTEIN"/>
    <property type="match status" value="1"/>
</dbReference>
<evidence type="ECO:0000313" key="3">
    <source>
        <dbReference type="Proteomes" id="UP000187283"/>
    </source>
</evidence>
<gene>
    <name evidence="2" type="ORF">AYI70_g5561</name>
</gene>
<keyword evidence="1" id="KW-0732">Signal</keyword>
<accession>A0A1R1XU09</accession>